<keyword evidence="1" id="KW-0812">Transmembrane</keyword>
<proteinExistence type="predicted"/>
<accession>F2JRT3</accession>
<dbReference type="EMBL" id="CP002582">
    <property type="protein sequence ID" value="ADZ85113.1"/>
    <property type="molecule type" value="Genomic_DNA"/>
</dbReference>
<name>F2JRT3_CELLD</name>
<dbReference type="AlphaFoldDB" id="F2JRT3"/>
<keyword evidence="1" id="KW-1133">Transmembrane helix</keyword>
<feature type="transmembrane region" description="Helical" evidence="1">
    <location>
        <begin position="120"/>
        <end position="146"/>
    </location>
</feature>
<dbReference type="InterPro" id="IPR025699">
    <property type="entry name" value="ABC2_memb-like"/>
</dbReference>
<evidence type="ECO:0000256" key="1">
    <source>
        <dbReference type="SAM" id="Phobius"/>
    </source>
</evidence>
<dbReference type="HOGENOM" id="CLU_1259563_0_0_9"/>
<keyword evidence="3" id="KW-1185">Reference proteome</keyword>
<reference evidence="2 3" key="1">
    <citation type="journal article" date="2011" name="J. Bacteriol.">
        <title>Complete genome sequence of the cellulose-degrading bacterium Cellulosilyticum lentocellum.</title>
        <authorList>
            <consortium name="US DOE Joint Genome Institute"/>
            <person name="Miller D.A."/>
            <person name="Suen G."/>
            <person name="Bruce D."/>
            <person name="Copeland A."/>
            <person name="Cheng J.F."/>
            <person name="Detter C."/>
            <person name="Goodwin L.A."/>
            <person name="Han C.S."/>
            <person name="Hauser L.J."/>
            <person name="Land M.L."/>
            <person name="Lapidus A."/>
            <person name="Lucas S."/>
            <person name="Meincke L."/>
            <person name="Pitluck S."/>
            <person name="Tapia R."/>
            <person name="Teshima H."/>
            <person name="Woyke T."/>
            <person name="Fox B.G."/>
            <person name="Angert E.R."/>
            <person name="Currie C.R."/>
        </authorList>
    </citation>
    <scope>NUCLEOTIDE SEQUENCE [LARGE SCALE GENOMIC DNA]</scope>
    <source>
        <strain evidence="3">ATCC 49066 / DSM 5427 / NCIMB 11756 / RHM5</strain>
    </source>
</reference>
<evidence type="ECO:0000313" key="3">
    <source>
        <dbReference type="Proteomes" id="UP000008467"/>
    </source>
</evidence>
<dbReference type="Proteomes" id="UP000008467">
    <property type="component" value="Chromosome"/>
</dbReference>
<feature type="transmembrane region" description="Helical" evidence="1">
    <location>
        <begin position="88"/>
        <end position="108"/>
    </location>
</feature>
<dbReference type="PANTHER" id="PTHR41309:SF2">
    <property type="entry name" value="MEMBRANE PROTEIN"/>
    <property type="match status" value="1"/>
</dbReference>
<evidence type="ECO:0008006" key="4">
    <source>
        <dbReference type="Google" id="ProtNLM"/>
    </source>
</evidence>
<keyword evidence="1" id="KW-0472">Membrane</keyword>
<feature type="transmembrane region" description="Helical" evidence="1">
    <location>
        <begin position="42"/>
        <end position="59"/>
    </location>
</feature>
<dbReference type="PANTHER" id="PTHR41309">
    <property type="entry name" value="MEMBRANE PROTEIN-RELATED"/>
    <property type="match status" value="1"/>
</dbReference>
<organism evidence="2 3">
    <name type="scientific">Cellulosilyticum lentocellum (strain ATCC 49066 / DSM 5427 / NCIMB 11756 / RHM5)</name>
    <name type="common">Clostridium lentocellum</name>
    <dbReference type="NCBI Taxonomy" id="642492"/>
    <lineage>
        <taxon>Bacteria</taxon>
        <taxon>Bacillati</taxon>
        <taxon>Bacillota</taxon>
        <taxon>Clostridia</taxon>
        <taxon>Lachnospirales</taxon>
        <taxon>Cellulosilyticaceae</taxon>
        <taxon>Cellulosilyticum</taxon>
    </lineage>
</organism>
<dbReference type="STRING" id="642492.Clole_3426"/>
<feature type="transmembrane region" description="Helical" evidence="1">
    <location>
        <begin position="189"/>
        <end position="206"/>
    </location>
</feature>
<protein>
    <recommendedName>
        <fullName evidence="4">ABC-2 transporter permease</fullName>
    </recommendedName>
</protein>
<evidence type="ECO:0000313" key="2">
    <source>
        <dbReference type="EMBL" id="ADZ85113.1"/>
    </source>
</evidence>
<sequence>MNGTFLLIKKNWIYLITSIKSALVSSILFCLFMPMWSIGFGVVMPALIGYILTYSIMAYEERSKVELMTAAMPVSRKEMCTSRYIESLIYLIGGCVIAQIGLWFNFITQQHMMMEEILKMVPIMLAATFLIGAIYNSIILPVIFYFGTIKARYYLIFSYILIFVGANTISNMRLVDESIVVYINKLDGIMPILMMLIGVIIYYISYRISLNIWTKKDFK</sequence>
<feature type="transmembrane region" description="Helical" evidence="1">
    <location>
        <begin position="153"/>
        <end position="169"/>
    </location>
</feature>
<feature type="transmembrane region" description="Helical" evidence="1">
    <location>
        <begin position="12"/>
        <end position="36"/>
    </location>
</feature>
<dbReference type="KEGG" id="cle:Clole_3426"/>
<dbReference type="RefSeq" id="WP_013658389.1">
    <property type="nucleotide sequence ID" value="NC_015275.1"/>
</dbReference>
<gene>
    <name evidence="2" type="ordered locus">Clole_3426</name>
</gene>
<dbReference type="Pfam" id="PF13346">
    <property type="entry name" value="ABC2_membrane_5"/>
    <property type="match status" value="1"/>
</dbReference>